<evidence type="ECO:0000313" key="6">
    <source>
        <dbReference type="Proteomes" id="UP000726737"/>
    </source>
</evidence>
<evidence type="ECO:0000259" key="4">
    <source>
        <dbReference type="PROSITE" id="PS50011"/>
    </source>
</evidence>
<dbReference type="GO" id="GO:0005524">
    <property type="term" value="F:ATP binding"/>
    <property type="evidence" value="ECO:0007669"/>
    <property type="project" value="UniProtKB-KW"/>
</dbReference>
<keyword evidence="1" id="KW-0547">Nucleotide-binding</keyword>
<dbReference type="GO" id="GO:0035556">
    <property type="term" value="P:intracellular signal transduction"/>
    <property type="evidence" value="ECO:0007669"/>
    <property type="project" value="TreeGrafter"/>
</dbReference>
<feature type="compositionally biased region" description="Basic and acidic residues" evidence="3">
    <location>
        <begin position="249"/>
        <end position="263"/>
    </location>
</feature>
<sequence>MCEKGVLMPVSLTETYESVFTEAECRDVFQQIILGIEYLHEHNIIHRDIKPDNLLRSGDGTVKIVDFGVSEMFDKKGCDMTKKSAGSPAFMAPELCRPDHGEVSGKATDIWSMGVTLYCLRYGRLPYVSESILEMHRVIREDPLVIPPDNDPRFVDLIKRLLDKDPSTRITIEQMREDPWVTNDGKEPLISMEENTASAVTEITDEDLRGAIQRINGLVTVIKAISKFKRGIKNHSTRPSVNSPTLEQEAPRDSVSEEEKMQDAVENDNDDHEPSAPKVVAAMAEVKKEMEDAAAEENNSEPTKDTLENSLEHVSLEETRPNLKPEQPTEAAPEDMIMENEAETEAEVEPEVEPEVEGPPVPGAYQVCDMVTMKCHWVLPSPAEAESAPVVSDDQDKDASEGVSAAMEGAVSMDLDETEEEMERQQPPTIHVGSMNNESQTSLSSSSMTETHETRSGRTSPSQSLTPGPRLVGKLSRERLAMFERAA</sequence>
<protein>
    <recommendedName>
        <fullName evidence="4">Protein kinase domain-containing protein</fullName>
    </recommendedName>
</protein>
<comment type="caution">
    <text evidence="5">The sequence shown here is derived from an EMBL/GenBank/DDBJ whole genome shotgun (WGS) entry which is preliminary data.</text>
</comment>
<dbReference type="CDD" id="cd14008">
    <property type="entry name" value="STKc_LKB1_CaMKK"/>
    <property type="match status" value="1"/>
</dbReference>
<dbReference type="GO" id="GO:0004674">
    <property type="term" value="F:protein serine/threonine kinase activity"/>
    <property type="evidence" value="ECO:0007669"/>
    <property type="project" value="TreeGrafter"/>
</dbReference>
<proteinExistence type="predicted"/>
<dbReference type="SUPFAM" id="SSF56112">
    <property type="entry name" value="Protein kinase-like (PK-like)"/>
    <property type="match status" value="1"/>
</dbReference>
<feature type="compositionally biased region" description="Polar residues" evidence="3">
    <location>
        <begin position="237"/>
        <end position="246"/>
    </location>
</feature>
<organism evidence="5 6">
    <name type="scientific">Mortierella polycephala</name>
    <dbReference type="NCBI Taxonomy" id="41804"/>
    <lineage>
        <taxon>Eukaryota</taxon>
        <taxon>Fungi</taxon>
        <taxon>Fungi incertae sedis</taxon>
        <taxon>Mucoromycota</taxon>
        <taxon>Mortierellomycotina</taxon>
        <taxon>Mortierellomycetes</taxon>
        <taxon>Mortierellales</taxon>
        <taxon>Mortierellaceae</taxon>
        <taxon>Mortierella</taxon>
    </lineage>
</organism>
<feature type="compositionally biased region" description="Basic and acidic residues" evidence="3">
    <location>
        <begin position="314"/>
        <end position="323"/>
    </location>
</feature>
<dbReference type="Proteomes" id="UP000726737">
    <property type="component" value="Unassembled WGS sequence"/>
</dbReference>
<feature type="compositionally biased region" description="Low complexity" evidence="3">
    <location>
        <begin position="438"/>
        <end position="449"/>
    </location>
</feature>
<evidence type="ECO:0000256" key="3">
    <source>
        <dbReference type="SAM" id="MobiDB-lite"/>
    </source>
</evidence>
<dbReference type="PANTHER" id="PTHR24346:SF77">
    <property type="entry name" value="SERINE THREONINE PROTEIN KINASE"/>
    <property type="match status" value="1"/>
</dbReference>
<dbReference type="Pfam" id="PF00069">
    <property type="entry name" value="Pkinase"/>
    <property type="match status" value="1"/>
</dbReference>
<dbReference type="InterPro" id="IPR000719">
    <property type="entry name" value="Prot_kinase_dom"/>
</dbReference>
<keyword evidence="6" id="KW-1185">Reference proteome</keyword>
<feature type="compositionally biased region" description="Basic and acidic residues" evidence="3">
    <location>
        <begin position="475"/>
        <end position="487"/>
    </location>
</feature>
<feature type="compositionally biased region" description="Acidic residues" evidence="3">
    <location>
        <begin position="332"/>
        <end position="356"/>
    </location>
</feature>
<feature type="domain" description="Protein kinase" evidence="4">
    <location>
        <begin position="1"/>
        <end position="181"/>
    </location>
</feature>
<feature type="region of interest" description="Disordered" evidence="3">
    <location>
        <begin position="386"/>
        <end position="487"/>
    </location>
</feature>
<dbReference type="EMBL" id="JAAAJA010001154">
    <property type="protein sequence ID" value="KAG0247949.1"/>
    <property type="molecule type" value="Genomic_DNA"/>
</dbReference>
<dbReference type="InterPro" id="IPR011009">
    <property type="entry name" value="Kinase-like_dom_sf"/>
</dbReference>
<dbReference type="OrthoDB" id="68483at2759"/>
<name>A0A9P6PKX2_9FUNG</name>
<dbReference type="GO" id="GO:0005737">
    <property type="term" value="C:cytoplasm"/>
    <property type="evidence" value="ECO:0007669"/>
    <property type="project" value="TreeGrafter"/>
</dbReference>
<evidence type="ECO:0000313" key="5">
    <source>
        <dbReference type="EMBL" id="KAG0247949.1"/>
    </source>
</evidence>
<dbReference type="PROSITE" id="PS50011">
    <property type="entry name" value="PROTEIN_KINASE_DOM"/>
    <property type="match status" value="1"/>
</dbReference>
<accession>A0A9P6PKX2</accession>
<feature type="compositionally biased region" description="Polar residues" evidence="3">
    <location>
        <begin position="457"/>
        <end position="466"/>
    </location>
</feature>
<keyword evidence="2" id="KW-0067">ATP-binding</keyword>
<gene>
    <name evidence="5" type="ORF">BG011_000697</name>
</gene>
<dbReference type="AlphaFoldDB" id="A0A9P6PKX2"/>
<dbReference type="SMART" id="SM00220">
    <property type="entry name" value="S_TKc"/>
    <property type="match status" value="1"/>
</dbReference>
<feature type="region of interest" description="Disordered" evidence="3">
    <location>
        <begin position="314"/>
        <end position="361"/>
    </location>
</feature>
<dbReference type="Gene3D" id="1.10.510.10">
    <property type="entry name" value="Transferase(Phosphotransferase) domain 1"/>
    <property type="match status" value="1"/>
</dbReference>
<dbReference type="PANTHER" id="PTHR24346">
    <property type="entry name" value="MAP/MICROTUBULE AFFINITY-REGULATING KINASE"/>
    <property type="match status" value="1"/>
</dbReference>
<feature type="region of interest" description="Disordered" evidence="3">
    <location>
        <begin position="234"/>
        <end position="275"/>
    </location>
</feature>
<evidence type="ECO:0000256" key="1">
    <source>
        <dbReference type="ARBA" id="ARBA00022741"/>
    </source>
</evidence>
<reference evidence="5" key="1">
    <citation type="journal article" date="2020" name="Fungal Divers.">
        <title>Resolving the Mortierellaceae phylogeny through synthesis of multi-gene phylogenetics and phylogenomics.</title>
        <authorList>
            <person name="Vandepol N."/>
            <person name="Liber J."/>
            <person name="Desiro A."/>
            <person name="Na H."/>
            <person name="Kennedy M."/>
            <person name="Barry K."/>
            <person name="Grigoriev I.V."/>
            <person name="Miller A.N."/>
            <person name="O'Donnell K."/>
            <person name="Stajich J.E."/>
            <person name="Bonito G."/>
        </authorList>
    </citation>
    <scope>NUCLEOTIDE SEQUENCE</scope>
    <source>
        <strain evidence="5">KOD948</strain>
    </source>
</reference>
<evidence type="ECO:0000256" key="2">
    <source>
        <dbReference type="ARBA" id="ARBA00022840"/>
    </source>
</evidence>